<evidence type="ECO:0000313" key="2">
    <source>
        <dbReference type="Proteomes" id="UP000197638"/>
    </source>
</evidence>
<sequence>MRKISLTINPKFSTKIILKSVSNFIDDDKINFYVEDKNKANYYESLLSTIYTHYSDRIRIVDTNRGKKGVIKSYIYNENKNLKGKNFYILDKDFDDKYPCNHSNFNIDNFSYIYKLLKKNDKFLIWERYCIENYFIDSSLISCVLAQLTCNIKLNFKTTIKKIFRYVNLLSKYQLKNQLANSLNRLNYNDFIDFKTTNIDILKLIKELRIISKRYKNSNFNSVKYNYNCIKDINGKRFFELLLSWCTNTSSLKISIAQKNFMNLILHNYLQKNKNNNFKRFTQELDKIFNNI</sequence>
<accession>A0A241Q2V9</accession>
<name>A0A241Q2V9_FUSNP</name>
<protein>
    <recommendedName>
        <fullName evidence="3">DUF4435 domain-containing protein</fullName>
    </recommendedName>
</protein>
<gene>
    <name evidence="1" type="ORF">CBG61_09365</name>
</gene>
<evidence type="ECO:0008006" key="3">
    <source>
        <dbReference type="Google" id="ProtNLM"/>
    </source>
</evidence>
<dbReference type="RefSeq" id="WP_088765295.1">
    <property type="nucleotide sequence ID" value="NZ_CP022123.1"/>
</dbReference>
<reference evidence="1 2" key="1">
    <citation type="submission" date="2017-06" db="EMBL/GenBank/DDBJ databases">
        <title>Genome sequencing of Fusobacterium nucleatum subsp. polymorphum KCOM 1275 (=ChDC F310).</title>
        <authorList>
            <person name="Kook J.-K."/>
            <person name="Park S.-N."/>
            <person name="Lim Y.K."/>
            <person name="Roh H."/>
        </authorList>
    </citation>
    <scope>NUCLEOTIDE SEQUENCE [LARGE SCALE GENOMIC DNA]</scope>
    <source>
        <strain evidence="1 2">KCOM 1275</strain>
    </source>
</reference>
<evidence type="ECO:0000313" key="1">
    <source>
        <dbReference type="EMBL" id="ASG29076.1"/>
    </source>
</evidence>
<organism evidence="1 2">
    <name type="scientific">Fusobacterium nucleatum subsp. polymorphum</name>
    <name type="common">Fusobacterium polymorphum</name>
    <dbReference type="NCBI Taxonomy" id="76857"/>
    <lineage>
        <taxon>Bacteria</taxon>
        <taxon>Fusobacteriati</taxon>
        <taxon>Fusobacteriota</taxon>
        <taxon>Fusobacteriia</taxon>
        <taxon>Fusobacteriales</taxon>
        <taxon>Fusobacteriaceae</taxon>
        <taxon>Fusobacterium</taxon>
    </lineage>
</organism>
<dbReference type="AlphaFoldDB" id="A0A241Q2V9"/>
<proteinExistence type="predicted"/>
<dbReference type="Proteomes" id="UP000197638">
    <property type="component" value="Chromosome"/>
</dbReference>
<dbReference type="EMBL" id="CP022123">
    <property type="protein sequence ID" value="ASG29076.1"/>
    <property type="molecule type" value="Genomic_DNA"/>
</dbReference>